<dbReference type="InterPro" id="IPR015865">
    <property type="entry name" value="Riboflavin_kinase_bac/euk"/>
</dbReference>
<sequence>EKFEEGVYIAKCQIFQQQYHAIVFIGKAQTFGHEHKTFETHILHEFDKEFYGEILNVQLIKKIRDNKKFPNIEELIQRLETDKQIA</sequence>
<dbReference type="GO" id="GO:0009231">
    <property type="term" value="P:riboflavin biosynthetic process"/>
    <property type="evidence" value="ECO:0007669"/>
    <property type="project" value="InterPro"/>
</dbReference>
<dbReference type="GO" id="GO:0016779">
    <property type="term" value="F:nucleotidyltransferase activity"/>
    <property type="evidence" value="ECO:0007669"/>
    <property type="project" value="UniProtKB-KW"/>
</dbReference>
<dbReference type="UniPathway" id="UPA00276">
    <property type="reaction ID" value="UER00406"/>
</dbReference>
<evidence type="ECO:0000313" key="9">
    <source>
        <dbReference type="EMBL" id="JAP94332.1"/>
    </source>
</evidence>
<gene>
    <name evidence="9" type="ORF">TPC1_13057</name>
</gene>
<keyword evidence="7" id="KW-0067">ATP-binding</keyword>
<feature type="non-terminal residue" evidence="9">
    <location>
        <position position="86"/>
    </location>
</feature>
<dbReference type="SMART" id="SM00904">
    <property type="entry name" value="Flavokinase"/>
    <property type="match status" value="1"/>
</dbReference>
<dbReference type="PANTHER" id="PTHR22749:SF6">
    <property type="entry name" value="RIBOFLAVIN KINASE"/>
    <property type="match status" value="1"/>
</dbReference>
<dbReference type="GO" id="GO:0008531">
    <property type="term" value="F:riboflavin kinase activity"/>
    <property type="evidence" value="ECO:0007669"/>
    <property type="project" value="UniProtKB-EC"/>
</dbReference>
<dbReference type="GO" id="GO:0005524">
    <property type="term" value="F:ATP binding"/>
    <property type="evidence" value="ECO:0007669"/>
    <property type="project" value="UniProtKB-KW"/>
</dbReference>
<dbReference type="Pfam" id="PF01687">
    <property type="entry name" value="Flavokinase"/>
    <property type="match status" value="1"/>
</dbReference>
<keyword evidence="5 9" id="KW-0808">Transferase</keyword>
<dbReference type="AlphaFoldDB" id="A0A146KC16"/>
<dbReference type="EMBL" id="GDID01002274">
    <property type="protein sequence ID" value="JAP94332.1"/>
    <property type="molecule type" value="Transcribed_RNA"/>
</dbReference>
<dbReference type="Gene3D" id="2.40.30.30">
    <property type="entry name" value="Riboflavin kinase-like"/>
    <property type="match status" value="1"/>
</dbReference>
<evidence type="ECO:0000256" key="3">
    <source>
        <dbReference type="ARBA" id="ARBA00022630"/>
    </source>
</evidence>
<feature type="non-terminal residue" evidence="9">
    <location>
        <position position="1"/>
    </location>
</feature>
<keyword evidence="9" id="KW-0548">Nucleotidyltransferase</keyword>
<keyword evidence="6" id="KW-0547">Nucleotide-binding</keyword>
<comment type="pathway">
    <text evidence="1">Cofactor biosynthesis; FMN biosynthesis; FMN from riboflavin (ATP route): step 1/1.</text>
</comment>
<evidence type="ECO:0000256" key="1">
    <source>
        <dbReference type="ARBA" id="ARBA00005201"/>
    </source>
</evidence>
<name>A0A146KC16_9EUKA</name>
<evidence type="ECO:0000256" key="5">
    <source>
        <dbReference type="ARBA" id="ARBA00022679"/>
    </source>
</evidence>
<dbReference type="EC" id="2.7.1.26" evidence="2"/>
<dbReference type="InterPro" id="IPR023465">
    <property type="entry name" value="Riboflavin_kinase_dom_sf"/>
</dbReference>
<reference evidence="9" key="1">
    <citation type="submission" date="2015-07" db="EMBL/GenBank/DDBJ databases">
        <title>Adaptation to a free-living lifestyle via gene acquisitions in the diplomonad Trepomonas sp. PC1.</title>
        <authorList>
            <person name="Xu F."/>
            <person name="Jerlstrom-Hultqvist J."/>
            <person name="Kolisko M."/>
            <person name="Simpson A.G.B."/>
            <person name="Roger A.J."/>
            <person name="Svard S.G."/>
            <person name="Andersson J.O."/>
        </authorList>
    </citation>
    <scope>NUCLEOTIDE SEQUENCE</scope>
    <source>
        <strain evidence="9">PC1</strain>
    </source>
</reference>
<evidence type="ECO:0000256" key="2">
    <source>
        <dbReference type="ARBA" id="ARBA00012105"/>
    </source>
</evidence>
<dbReference type="GO" id="GO:0009398">
    <property type="term" value="P:FMN biosynthetic process"/>
    <property type="evidence" value="ECO:0007669"/>
    <property type="project" value="UniProtKB-UniPathway"/>
</dbReference>
<keyword evidence="9" id="KW-0418">Kinase</keyword>
<protein>
    <recommendedName>
        <fullName evidence="2">riboflavin kinase</fullName>
        <ecNumber evidence="2">2.7.1.26</ecNumber>
    </recommendedName>
</protein>
<evidence type="ECO:0000256" key="4">
    <source>
        <dbReference type="ARBA" id="ARBA00022643"/>
    </source>
</evidence>
<evidence type="ECO:0000256" key="7">
    <source>
        <dbReference type="ARBA" id="ARBA00022840"/>
    </source>
</evidence>
<dbReference type="SUPFAM" id="SSF82114">
    <property type="entry name" value="Riboflavin kinase-like"/>
    <property type="match status" value="1"/>
</dbReference>
<dbReference type="PANTHER" id="PTHR22749">
    <property type="entry name" value="RIBOFLAVIN KINASE/FMN ADENYLYLTRANSFERASE"/>
    <property type="match status" value="1"/>
</dbReference>
<proteinExistence type="predicted"/>
<keyword evidence="4" id="KW-0288">FMN</keyword>
<keyword evidence="3" id="KW-0285">Flavoprotein</keyword>
<dbReference type="InterPro" id="IPR023468">
    <property type="entry name" value="Riboflavin_kinase"/>
</dbReference>
<evidence type="ECO:0000256" key="6">
    <source>
        <dbReference type="ARBA" id="ARBA00022741"/>
    </source>
</evidence>
<feature type="domain" description="Riboflavin kinase" evidence="8">
    <location>
        <begin position="1"/>
        <end position="86"/>
    </location>
</feature>
<accession>A0A146KC16</accession>
<organism evidence="9">
    <name type="scientific">Trepomonas sp. PC1</name>
    <dbReference type="NCBI Taxonomy" id="1076344"/>
    <lineage>
        <taxon>Eukaryota</taxon>
        <taxon>Metamonada</taxon>
        <taxon>Diplomonadida</taxon>
        <taxon>Hexamitidae</taxon>
        <taxon>Hexamitinae</taxon>
        <taxon>Trepomonas</taxon>
    </lineage>
</organism>
<evidence type="ECO:0000259" key="8">
    <source>
        <dbReference type="SMART" id="SM00904"/>
    </source>
</evidence>